<dbReference type="RefSeq" id="WP_284259773.1">
    <property type="nucleotide sequence ID" value="NZ_BSOS01000099.1"/>
</dbReference>
<dbReference type="Proteomes" id="UP001156641">
    <property type="component" value="Unassembled WGS sequence"/>
</dbReference>
<accession>A0ABQ6AAW7</accession>
<dbReference type="Pfam" id="PF10604">
    <property type="entry name" value="Polyketide_cyc2"/>
    <property type="match status" value="1"/>
</dbReference>
<dbReference type="Gene3D" id="3.30.530.20">
    <property type="match status" value="1"/>
</dbReference>
<dbReference type="EMBL" id="BSOS01000099">
    <property type="protein sequence ID" value="GLR68912.1"/>
    <property type="molecule type" value="Genomic_DNA"/>
</dbReference>
<keyword evidence="3" id="KW-1185">Reference proteome</keyword>
<proteinExistence type="predicted"/>
<evidence type="ECO:0000313" key="2">
    <source>
        <dbReference type="EMBL" id="GLR68912.1"/>
    </source>
</evidence>
<dbReference type="CDD" id="cd07822">
    <property type="entry name" value="SRPBCC_4"/>
    <property type="match status" value="1"/>
</dbReference>
<keyword evidence="1" id="KW-0732">Signal</keyword>
<dbReference type="PROSITE" id="PS51257">
    <property type="entry name" value="PROKAR_LIPOPROTEIN"/>
    <property type="match status" value="1"/>
</dbReference>
<name>A0ABQ6AAW7_9PROT</name>
<dbReference type="InterPro" id="IPR023393">
    <property type="entry name" value="START-like_dom_sf"/>
</dbReference>
<comment type="caution">
    <text evidence="2">The sequence shown here is derived from an EMBL/GenBank/DDBJ whole genome shotgun (WGS) entry which is preliminary data.</text>
</comment>
<feature type="signal peptide" evidence="1">
    <location>
        <begin position="1"/>
        <end position="18"/>
    </location>
</feature>
<feature type="chain" id="PRO_5045395374" description="Polyketide cyclase / dehydrase and lipid transport" evidence="1">
    <location>
        <begin position="19"/>
        <end position="173"/>
    </location>
</feature>
<evidence type="ECO:0008006" key="4">
    <source>
        <dbReference type="Google" id="ProtNLM"/>
    </source>
</evidence>
<reference evidence="3" key="1">
    <citation type="journal article" date="2019" name="Int. J. Syst. Evol. Microbiol.">
        <title>The Global Catalogue of Microorganisms (GCM) 10K type strain sequencing project: providing services to taxonomists for standard genome sequencing and annotation.</title>
        <authorList>
            <consortium name="The Broad Institute Genomics Platform"/>
            <consortium name="The Broad Institute Genome Sequencing Center for Infectious Disease"/>
            <person name="Wu L."/>
            <person name="Ma J."/>
        </authorList>
    </citation>
    <scope>NUCLEOTIDE SEQUENCE [LARGE SCALE GENOMIC DNA]</scope>
    <source>
        <strain evidence="3">NBRC 112502</strain>
    </source>
</reference>
<sequence>MRRGFPLFCLLLSLSACGSPSERQSSLAAQGKTDPQAPRQTTQQISIKAPAAKIWALLANPQAWPGWNPSIPQTSAPYVLQNGSLFSYNADGMSIHAAVRQFIPAQALAWTGDVLNFHAIQTWTLNPQADGTTLVTTSESVSGFLIGAFFSQAQLERDDHIWLANLKAAAELP</sequence>
<evidence type="ECO:0000313" key="3">
    <source>
        <dbReference type="Proteomes" id="UP001156641"/>
    </source>
</evidence>
<organism evidence="2 3">
    <name type="scientific">Acidocella aquatica</name>
    <dbReference type="NCBI Taxonomy" id="1922313"/>
    <lineage>
        <taxon>Bacteria</taxon>
        <taxon>Pseudomonadati</taxon>
        <taxon>Pseudomonadota</taxon>
        <taxon>Alphaproteobacteria</taxon>
        <taxon>Acetobacterales</taxon>
        <taxon>Acidocellaceae</taxon>
        <taxon>Acidocella</taxon>
    </lineage>
</organism>
<dbReference type="InterPro" id="IPR019587">
    <property type="entry name" value="Polyketide_cyclase/dehydratase"/>
</dbReference>
<evidence type="ECO:0000256" key="1">
    <source>
        <dbReference type="SAM" id="SignalP"/>
    </source>
</evidence>
<dbReference type="SUPFAM" id="SSF55961">
    <property type="entry name" value="Bet v1-like"/>
    <property type="match status" value="1"/>
</dbReference>
<gene>
    <name evidence="2" type="ORF">GCM10010909_35940</name>
</gene>
<protein>
    <recommendedName>
        <fullName evidence="4">Polyketide cyclase / dehydrase and lipid transport</fullName>
    </recommendedName>
</protein>